<dbReference type="InterPro" id="IPR001347">
    <property type="entry name" value="SIS_dom"/>
</dbReference>
<keyword evidence="4 10" id="KW-0032">Aminotransferase</keyword>
<dbReference type="GO" id="GO:0004360">
    <property type="term" value="F:glutamine-fructose-6-phosphate transaminase (isomerizing) activity"/>
    <property type="evidence" value="ECO:0007669"/>
    <property type="project" value="UniProtKB-EC"/>
</dbReference>
<gene>
    <name evidence="10" type="ORF">AVDCRST_MAG20-1312</name>
</gene>
<evidence type="ECO:0000256" key="2">
    <source>
        <dbReference type="ARBA" id="ARBA00012916"/>
    </source>
</evidence>
<dbReference type="InterPro" id="IPR046348">
    <property type="entry name" value="SIS_dom_sf"/>
</dbReference>
<proteinExistence type="predicted"/>
<dbReference type="Gene3D" id="3.60.20.10">
    <property type="entry name" value="Glutamine Phosphoribosylpyrophosphate, subunit 1, domain 1"/>
    <property type="match status" value="1"/>
</dbReference>
<feature type="domain" description="Glutamine amidotransferase type-2" evidence="8">
    <location>
        <begin position="2"/>
        <end position="431"/>
    </location>
</feature>
<keyword evidence="7" id="KW-0315">Glutamine amidotransferase</keyword>
<evidence type="ECO:0000256" key="1">
    <source>
        <dbReference type="ARBA" id="ARBA00001031"/>
    </source>
</evidence>
<evidence type="ECO:0000259" key="9">
    <source>
        <dbReference type="PROSITE" id="PS51464"/>
    </source>
</evidence>
<organism evidence="10">
    <name type="scientific">uncultured Acidimicrobiales bacterium</name>
    <dbReference type="NCBI Taxonomy" id="310071"/>
    <lineage>
        <taxon>Bacteria</taxon>
        <taxon>Bacillati</taxon>
        <taxon>Actinomycetota</taxon>
        <taxon>Acidimicrobiia</taxon>
        <taxon>Acidimicrobiales</taxon>
        <taxon>environmental samples</taxon>
    </lineage>
</organism>
<name>A0A6J4HTT1_9ACTN</name>
<dbReference type="SUPFAM" id="SSF56235">
    <property type="entry name" value="N-terminal nucleophile aminohydrolases (Ntn hydrolases)"/>
    <property type="match status" value="1"/>
</dbReference>
<dbReference type="EMBL" id="CADCSY010000058">
    <property type="protein sequence ID" value="CAA9232803.1"/>
    <property type="molecule type" value="Genomic_DNA"/>
</dbReference>
<dbReference type="GO" id="GO:0006002">
    <property type="term" value="P:fructose 6-phosphate metabolic process"/>
    <property type="evidence" value="ECO:0007669"/>
    <property type="project" value="TreeGrafter"/>
</dbReference>
<evidence type="ECO:0000313" key="10">
    <source>
        <dbReference type="EMBL" id="CAA9232803.1"/>
    </source>
</evidence>
<dbReference type="PROSITE" id="PS51278">
    <property type="entry name" value="GATASE_TYPE_2"/>
    <property type="match status" value="1"/>
</dbReference>
<dbReference type="EC" id="2.6.1.16" evidence="2"/>
<dbReference type="Pfam" id="PF13522">
    <property type="entry name" value="GATase_6"/>
    <property type="match status" value="1"/>
</dbReference>
<protein>
    <recommendedName>
        <fullName evidence="3">Glutamine--fructose-6-phosphate aminotransferase [isomerizing]</fullName>
        <ecNumber evidence="2">2.6.1.16</ecNumber>
    </recommendedName>
</protein>
<keyword evidence="6" id="KW-0677">Repeat</keyword>
<evidence type="ECO:0000256" key="5">
    <source>
        <dbReference type="ARBA" id="ARBA00022679"/>
    </source>
</evidence>
<dbReference type="PROSITE" id="PS51464">
    <property type="entry name" value="SIS"/>
    <property type="match status" value="1"/>
</dbReference>
<dbReference type="Gene3D" id="3.40.50.10490">
    <property type="entry name" value="Glucose-6-phosphate isomerase like protein, domain 1"/>
    <property type="match status" value="2"/>
</dbReference>
<evidence type="ECO:0000259" key="8">
    <source>
        <dbReference type="PROSITE" id="PS51278"/>
    </source>
</evidence>
<dbReference type="InterPro" id="IPR035466">
    <property type="entry name" value="GlmS/AgaS_SIS"/>
</dbReference>
<dbReference type="GO" id="GO:0097367">
    <property type="term" value="F:carbohydrate derivative binding"/>
    <property type="evidence" value="ECO:0007669"/>
    <property type="project" value="InterPro"/>
</dbReference>
<reference evidence="10" key="1">
    <citation type="submission" date="2020-02" db="EMBL/GenBank/DDBJ databases">
        <authorList>
            <person name="Meier V. D."/>
        </authorList>
    </citation>
    <scope>NUCLEOTIDE SEQUENCE</scope>
    <source>
        <strain evidence="10">AVDCRST_MAG20</strain>
    </source>
</reference>
<dbReference type="CDD" id="cd05008">
    <property type="entry name" value="SIS_GlmS_GlmD_1"/>
    <property type="match status" value="1"/>
</dbReference>
<evidence type="ECO:0000256" key="4">
    <source>
        <dbReference type="ARBA" id="ARBA00022576"/>
    </source>
</evidence>
<dbReference type="GO" id="GO:0006487">
    <property type="term" value="P:protein N-linked glycosylation"/>
    <property type="evidence" value="ECO:0007669"/>
    <property type="project" value="TreeGrafter"/>
</dbReference>
<dbReference type="GO" id="GO:0006047">
    <property type="term" value="P:UDP-N-acetylglucosamine metabolic process"/>
    <property type="evidence" value="ECO:0007669"/>
    <property type="project" value="TreeGrafter"/>
</dbReference>
<dbReference type="AlphaFoldDB" id="A0A6J4HTT1"/>
<dbReference type="InterPro" id="IPR029055">
    <property type="entry name" value="Ntn_hydrolases_N"/>
</dbReference>
<sequence length="1150" mass="118773">MCGIIAVVSQQSRRTPPELSALLSPLEEASAALQGVDAAGAAAASGRAAGLVASVDDLLHGTAGITALLGAGVAEAVDSATAAVEQAAAALEAAVDAAGPSLVGPPLEAASAGLLRLRDATWAIRRDRLRTAREVADLAGTDAGPGAVAAYAGVQIALSALDRLEVRGRDSAGLHLLVSGHELDLDDEVVAAAVATRGDDPRFTSGAVRTPEGLLSLVYKAAAEIGELGDNGRALRAAVRADDLLRRALAADGARATVLCHTRWASVGIVSEANAHPLDSCELGQPCAAPGAGPYVVAAANGDVDNHLSLREREALRIPPDITTDGKVIPTLISRRLAASGDVATAFRESAAAFDGSVAIAGCAADAPHKLLLALRGSGQGLFVGLAEDSFVVASEPYGVVEETSRYLRMDGESPQGADGGPGQVVVLDGDAGGTLEGIQRQAYDGTPLPVDASEVQTAEVTTRDIDRGEAPHFFLKEVGQAPTSVRNTLRGRIADRDGRPAVVLGEDTLPADVRARLASGSFRTVYVIGQGTAAIAGRSVAAAVEHAFGSVRGARPSLQAEAVPATELSGFRLADEMSDVLVIAISQSGTTTDTNRTVDLLRARGAAVIAIVNRRGSDLVEKSHGVLYTSDGRDVEMSVASTKAFYAQIAAGFLLAQGLAEAAGVLDRADAADLLAGLRDLPAAMEEVLGRRDVIALAASQHATARRYWSIVGNGTNRIAAEEIRIKLSELCYKAIACDATEDKKHIDLSSEPLIIVCAAGLTGANADDVAKEVAIFRAHKAAPVVFATEGEGFDRFSSALASIPLPAVHPRLGFVLSALAGHLFGYEAALAIDAQALPLREARAVVETAVDGRVATLLDRLGPAIAPAAARFMDGVRSGAYDGHLPASTTLRIGTLLRYATGLLPLEAYDLDFGVLGTPAVVVTDLTEALTLGIDELTRPVDAIKHQAKTVTVGISRSEEALLGSGLVQAVLTAGASRDRLSYRTLSTLAALQPAVAEVTGHTTYRVEGDLGDGTATIHVVDKGGSAVGLASRTESNPVLRGTKHRAATLREVTVAKGRSDGRTVVIVPETKDNQVVGLTLLHVAFAGALEPGAARGVLEGYQGRYSALTDAVTETEPSLRDEVLGTIEIVDLLTEPVHVLADRWRPR</sequence>
<dbReference type="PANTHER" id="PTHR10937">
    <property type="entry name" value="GLUCOSAMINE--FRUCTOSE-6-PHOSPHATE AMINOTRANSFERASE, ISOMERIZING"/>
    <property type="match status" value="1"/>
</dbReference>
<evidence type="ECO:0000256" key="3">
    <source>
        <dbReference type="ARBA" id="ARBA00016090"/>
    </source>
</evidence>
<dbReference type="Pfam" id="PF01380">
    <property type="entry name" value="SIS"/>
    <property type="match status" value="1"/>
</dbReference>
<feature type="domain" description="SIS" evidence="9">
    <location>
        <begin position="514"/>
        <end position="666"/>
    </location>
</feature>
<dbReference type="SUPFAM" id="SSF53697">
    <property type="entry name" value="SIS domain"/>
    <property type="match status" value="1"/>
</dbReference>
<keyword evidence="5 10" id="KW-0808">Transferase</keyword>
<evidence type="ECO:0000256" key="6">
    <source>
        <dbReference type="ARBA" id="ARBA00022737"/>
    </source>
</evidence>
<comment type="catalytic activity">
    <reaction evidence="1">
        <text>D-fructose 6-phosphate + L-glutamine = D-glucosamine 6-phosphate + L-glutamate</text>
        <dbReference type="Rhea" id="RHEA:13237"/>
        <dbReference type="ChEBI" id="CHEBI:29985"/>
        <dbReference type="ChEBI" id="CHEBI:58359"/>
        <dbReference type="ChEBI" id="CHEBI:58725"/>
        <dbReference type="ChEBI" id="CHEBI:61527"/>
        <dbReference type="EC" id="2.6.1.16"/>
    </reaction>
</comment>
<accession>A0A6J4HTT1</accession>
<dbReference type="PANTHER" id="PTHR10937:SF0">
    <property type="entry name" value="GLUTAMINE--FRUCTOSE-6-PHOSPHATE TRANSAMINASE (ISOMERIZING)"/>
    <property type="match status" value="1"/>
</dbReference>
<evidence type="ECO:0000256" key="7">
    <source>
        <dbReference type="ARBA" id="ARBA00022962"/>
    </source>
</evidence>
<dbReference type="InterPro" id="IPR017932">
    <property type="entry name" value="GATase_2_dom"/>
</dbReference>